<feature type="transmembrane region" description="Helical" evidence="1">
    <location>
        <begin position="38"/>
        <end position="57"/>
    </location>
</feature>
<keyword evidence="1" id="KW-0472">Membrane</keyword>
<dbReference type="Proteomes" id="UP000615580">
    <property type="component" value="Unassembled WGS sequence"/>
</dbReference>
<organism evidence="2 3">
    <name type="scientific">Corynebacterium belfantii</name>
    <dbReference type="NCBI Taxonomy" id="2014537"/>
    <lineage>
        <taxon>Bacteria</taxon>
        <taxon>Bacillati</taxon>
        <taxon>Actinomycetota</taxon>
        <taxon>Actinomycetes</taxon>
        <taxon>Mycobacteriales</taxon>
        <taxon>Corynebacteriaceae</taxon>
        <taxon>Corynebacterium</taxon>
    </lineage>
</organism>
<keyword evidence="1" id="KW-0812">Transmembrane</keyword>
<evidence type="ECO:0000313" key="2">
    <source>
        <dbReference type="EMBL" id="MBG9353669.1"/>
    </source>
</evidence>
<dbReference type="EMBL" id="JADQUG010000008">
    <property type="protein sequence ID" value="MBG9353669.1"/>
    <property type="molecule type" value="Genomic_DNA"/>
</dbReference>
<comment type="caution">
    <text evidence="2">The sequence shown here is derived from an EMBL/GenBank/DDBJ whole genome shotgun (WGS) entry which is preliminary data.</text>
</comment>
<dbReference type="GeneID" id="97332605"/>
<evidence type="ECO:0000313" key="3">
    <source>
        <dbReference type="Proteomes" id="UP000615580"/>
    </source>
</evidence>
<sequence length="60" mass="6621">MMRKAGLDGYATGARTARYFWPSAKVREFIAIVVDHKWSVIAFGILSVLAGLIMSDFSTP</sequence>
<proteinExistence type="predicted"/>
<gene>
    <name evidence="2" type="ORF">I4J41_03360</name>
</gene>
<reference evidence="2 3" key="1">
    <citation type="journal article" date="2020" name="J. Clin. Microbiol.">
        <title>Assessing the Genetic Diversity of Austrian Corynebacterium diphtheriae Clinical Isolates, 2011-2019.</title>
        <authorList>
            <person name="Schaeffer J."/>
            <person name="Huhulescu S."/>
            <person name="Stoeger A."/>
            <person name="Allerberger F."/>
            <person name="Ruppitsch W."/>
        </authorList>
    </citation>
    <scope>NUCLEOTIDE SEQUENCE [LARGE SCALE GENOMIC DNA]</scope>
    <source>
        <strain evidence="2 3">04-17</strain>
    </source>
</reference>
<name>A0ABS0LBS9_9CORY</name>
<evidence type="ECO:0000256" key="1">
    <source>
        <dbReference type="SAM" id="Phobius"/>
    </source>
</evidence>
<dbReference type="RefSeq" id="WP_133119738.1">
    <property type="nucleotide sequence ID" value="NZ_CANNXG010000015.1"/>
</dbReference>
<protein>
    <submittedName>
        <fullName evidence="2">Uncharacterized protein</fullName>
    </submittedName>
</protein>
<keyword evidence="1" id="KW-1133">Transmembrane helix</keyword>
<keyword evidence="3" id="KW-1185">Reference proteome</keyword>
<accession>A0ABS0LBS9</accession>